<evidence type="ECO:0000313" key="2">
    <source>
        <dbReference type="Proteomes" id="UP000321720"/>
    </source>
</evidence>
<evidence type="ECO:0000313" key="1">
    <source>
        <dbReference type="EMBL" id="GEL95391.1"/>
    </source>
</evidence>
<dbReference type="Proteomes" id="UP000321720">
    <property type="component" value="Unassembled WGS sequence"/>
</dbReference>
<keyword evidence="2" id="KW-1185">Reference proteome</keyword>
<comment type="caution">
    <text evidence="1">The sequence shown here is derived from an EMBL/GenBank/DDBJ whole genome shotgun (WGS) entry which is preliminary data.</text>
</comment>
<sequence>MITSLDYDLTARSRLALTWAQTAMSGTDDDLDAVTRTVAALGHDEAHEVLVEAGDWLTGVVLVIDPQCARDAALRLPASAIRVADEAERRVAS</sequence>
<reference evidence="1 2" key="1">
    <citation type="submission" date="2019-07" db="EMBL/GenBank/DDBJ databases">
        <title>Whole genome shotgun sequence of Cellulomonas composti NBRC 100758.</title>
        <authorList>
            <person name="Hosoyama A."/>
            <person name="Uohara A."/>
            <person name="Ohji S."/>
            <person name="Ichikawa N."/>
        </authorList>
    </citation>
    <scope>NUCLEOTIDE SEQUENCE [LARGE SCALE GENOMIC DNA]</scope>
    <source>
        <strain evidence="1 2">NBRC 100758</strain>
    </source>
</reference>
<name>A0A511JBM0_9CELL</name>
<accession>A0A511JBM0</accession>
<organism evidence="1 2">
    <name type="scientific">Cellulomonas composti</name>
    <dbReference type="NCBI Taxonomy" id="266130"/>
    <lineage>
        <taxon>Bacteria</taxon>
        <taxon>Bacillati</taxon>
        <taxon>Actinomycetota</taxon>
        <taxon>Actinomycetes</taxon>
        <taxon>Micrococcales</taxon>
        <taxon>Cellulomonadaceae</taxon>
        <taxon>Cellulomonas</taxon>
    </lineage>
</organism>
<dbReference type="EMBL" id="BJWG01000008">
    <property type="protein sequence ID" value="GEL95391.1"/>
    <property type="molecule type" value="Genomic_DNA"/>
</dbReference>
<gene>
    <name evidence="1" type="ORF">CCO02nite_20490</name>
</gene>
<dbReference type="AlphaFoldDB" id="A0A511JBM0"/>
<proteinExistence type="predicted"/>
<protein>
    <submittedName>
        <fullName evidence="1">Uncharacterized protein</fullName>
    </submittedName>
</protein>
<dbReference type="RefSeq" id="WP_146843028.1">
    <property type="nucleotide sequence ID" value="NZ_BJWG01000008.1"/>
</dbReference>